<evidence type="ECO:0000256" key="1">
    <source>
        <dbReference type="SAM" id="Phobius"/>
    </source>
</evidence>
<name>A0ABR2ZBG8_9AGAR</name>
<dbReference type="EMBL" id="JBBXMP010000292">
    <property type="protein sequence ID" value="KAL0058633.1"/>
    <property type="molecule type" value="Genomic_DNA"/>
</dbReference>
<protein>
    <submittedName>
        <fullName evidence="2">Uncharacterized protein</fullName>
    </submittedName>
</protein>
<reference evidence="2 3" key="1">
    <citation type="submission" date="2024-05" db="EMBL/GenBank/DDBJ databases">
        <title>A draft genome resource for the thread blight pathogen Marasmius tenuissimus strain MS-2.</title>
        <authorList>
            <person name="Yulfo-Soto G.E."/>
            <person name="Baruah I.K."/>
            <person name="Amoako-Attah I."/>
            <person name="Bukari Y."/>
            <person name="Meinhardt L.W."/>
            <person name="Bailey B.A."/>
            <person name="Cohen S.P."/>
        </authorList>
    </citation>
    <scope>NUCLEOTIDE SEQUENCE [LARGE SCALE GENOMIC DNA]</scope>
    <source>
        <strain evidence="2 3">MS-2</strain>
    </source>
</reference>
<dbReference type="Proteomes" id="UP001437256">
    <property type="component" value="Unassembled WGS sequence"/>
</dbReference>
<evidence type="ECO:0000313" key="2">
    <source>
        <dbReference type="EMBL" id="KAL0058633.1"/>
    </source>
</evidence>
<proteinExistence type="predicted"/>
<keyword evidence="3" id="KW-1185">Reference proteome</keyword>
<evidence type="ECO:0000313" key="3">
    <source>
        <dbReference type="Proteomes" id="UP001437256"/>
    </source>
</evidence>
<organism evidence="2 3">
    <name type="scientific">Marasmius tenuissimus</name>
    <dbReference type="NCBI Taxonomy" id="585030"/>
    <lineage>
        <taxon>Eukaryota</taxon>
        <taxon>Fungi</taxon>
        <taxon>Dikarya</taxon>
        <taxon>Basidiomycota</taxon>
        <taxon>Agaricomycotina</taxon>
        <taxon>Agaricomycetes</taxon>
        <taxon>Agaricomycetidae</taxon>
        <taxon>Agaricales</taxon>
        <taxon>Marasmiineae</taxon>
        <taxon>Marasmiaceae</taxon>
        <taxon>Marasmius</taxon>
    </lineage>
</organism>
<keyword evidence="1" id="KW-0472">Membrane</keyword>
<comment type="caution">
    <text evidence="2">The sequence shown here is derived from an EMBL/GenBank/DDBJ whole genome shotgun (WGS) entry which is preliminary data.</text>
</comment>
<accession>A0ABR2ZBG8</accession>
<keyword evidence="1" id="KW-1133">Transmembrane helix</keyword>
<sequence>MHKLISWTLHRSFWLAVASEVVVGITIGCSTFALAAIFLVVDWFIPHELEEFDEAVGVTLLQEQDVVELRPLQLGVDKPQTRTRHRLLSGRQCYEARDEALNDQAMERGVEPLCRVVGLRRRSGGQGHDTYMAGDIRQGSEVKENWIRRRRFSKRLHAAKEHGARRRVKMGGLNAFECQDGFTQISGNPLALPNTPSTSGLGNFRVSGGVTVSSPTVSVQSSEDVGSGCSERELFFTGGYSGDSVQPCFPFGRIPIFGEPAEPLPFRLSLRPEKREVKDGDESEEVRSFSSHVFERSSAPAGDFDSVAHEFLTCATVQSGVMSKGKQKATQVLSLFDEHDLDVLPLERHCEPSRVLSFVMEEKSLLESVESVHGGEAEPEGKLRGRVELDDVVGVVGGGDFEGFAEGIADDVGLWDAVRLLDRENVMDAIGMRGPIHGLLVRVSVILSIL</sequence>
<keyword evidence="1" id="KW-0812">Transmembrane</keyword>
<gene>
    <name evidence="2" type="ORF">AAF712_014679</name>
</gene>
<feature type="transmembrane region" description="Helical" evidence="1">
    <location>
        <begin position="12"/>
        <end position="45"/>
    </location>
</feature>